<dbReference type="Proteomes" id="UP000242146">
    <property type="component" value="Unassembled WGS sequence"/>
</dbReference>
<sequence>MTLQDAQLSPFTLPVQAQASIDNSFQAECNFVSVNFLSLFSSVLGDDAGAELAQASGQFFLPRLWTDHHLVYVDLTLQRPTMGPGTWRFNNQLLGSELFMAQLEQLLAAFHSRRKRPDLSPQKQWEDMKTSVQILATNVSRKLKVSQAEELANLQARRTSILQALPNDRQGGTESSLDKIDNSIDRHTQRHMEGLRIRSATRWLEEGERNTKLCQILQCSRLGRHKRSTRCSGL</sequence>
<name>A0A1X2G8Y6_9FUNG</name>
<organism evidence="1 2">
    <name type="scientific">Hesseltinella vesiculosa</name>
    <dbReference type="NCBI Taxonomy" id="101127"/>
    <lineage>
        <taxon>Eukaryota</taxon>
        <taxon>Fungi</taxon>
        <taxon>Fungi incertae sedis</taxon>
        <taxon>Mucoromycota</taxon>
        <taxon>Mucoromycotina</taxon>
        <taxon>Mucoromycetes</taxon>
        <taxon>Mucorales</taxon>
        <taxon>Cunninghamellaceae</taxon>
        <taxon>Hesseltinella</taxon>
    </lineage>
</organism>
<evidence type="ECO:0000313" key="1">
    <source>
        <dbReference type="EMBL" id="ORX48055.1"/>
    </source>
</evidence>
<dbReference type="EMBL" id="MCGT01000031">
    <property type="protein sequence ID" value="ORX48055.1"/>
    <property type="molecule type" value="Genomic_DNA"/>
</dbReference>
<proteinExistence type="predicted"/>
<reference evidence="1 2" key="1">
    <citation type="submission" date="2016-07" db="EMBL/GenBank/DDBJ databases">
        <title>Pervasive Adenine N6-methylation of Active Genes in Fungi.</title>
        <authorList>
            <consortium name="DOE Joint Genome Institute"/>
            <person name="Mondo S.J."/>
            <person name="Dannebaum R.O."/>
            <person name="Kuo R.C."/>
            <person name="Labutti K."/>
            <person name="Haridas S."/>
            <person name="Kuo A."/>
            <person name="Salamov A."/>
            <person name="Ahrendt S.R."/>
            <person name="Lipzen A."/>
            <person name="Sullivan W."/>
            <person name="Andreopoulos W.B."/>
            <person name="Clum A."/>
            <person name="Lindquist E."/>
            <person name="Daum C."/>
            <person name="Ramamoorthy G.K."/>
            <person name="Gryganskyi A."/>
            <person name="Culley D."/>
            <person name="Magnuson J.K."/>
            <person name="James T.Y."/>
            <person name="O'Malley M.A."/>
            <person name="Stajich J.E."/>
            <person name="Spatafora J.W."/>
            <person name="Visel A."/>
            <person name="Grigoriev I.V."/>
        </authorList>
    </citation>
    <scope>NUCLEOTIDE SEQUENCE [LARGE SCALE GENOMIC DNA]</scope>
    <source>
        <strain evidence="1 2">NRRL 3301</strain>
    </source>
</reference>
<evidence type="ECO:0000313" key="2">
    <source>
        <dbReference type="Proteomes" id="UP000242146"/>
    </source>
</evidence>
<dbReference type="STRING" id="101127.A0A1X2G8Y6"/>
<protein>
    <submittedName>
        <fullName evidence="1">Uncharacterized protein</fullName>
    </submittedName>
</protein>
<dbReference type="OrthoDB" id="2282763at2759"/>
<gene>
    <name evidence="1" type="ORF">DM01DRAFT_1135245</name>
</gene>
<keyword evidence="2" id="KW-1185">Reference proteome</keyword>
<dbReference type="AlphaFoldDB" id="A0A1X2G8Y6"/>
<accession>A0A1X2G8Y6</accession>
<comment type="caution">
    <text evidence="1">The sequence shown here is derived from an EMBL/GenBank/DDBJ whole genome shotgun (WGS) entry which is preliminary data.</text>
</comment>